<dbReference type="Pfam" id="PF00459">
    <property type="entry name" value="Inositol_P"/>
    <property type="match status" value="1"/>
</dbReference>
<reference evidence="11" key="1">
    <citation type="submission" date="2015-11" db="EMBL/GenBank/DDBJ databases">
        <title>De novo transcriptome assembly of four potential Pierce s Disease insect vectors from Arizona vineyards.</title>
        <authorList>
            <person name="Tassone E.E."/>
        </authorList>
    </citation>
    <scope>NUCLEOTIDE SEQUENCE</scope>
</reference>
<dbReference type="Gene3D" id="3.40.190.80">
    <property type="match status" value="1"/>
</dbReference>
<dbReference type="GO" id="GO:0006021">
    <property type="term" value="P:inositol biosynthetic process"/>
    <property type="evidence" value="ECO:0007669"/>
    <property type="project" value="UniProtKB-UniPathway"/>
</dbReference>
<gene>
    <name evidence="11" type="ORF">g.11964</name>
</gene>
<proteinExistence type="inferred from homology"/>
<name>A0A1B6HCS1_9HEMI</name>
<keyword evidence="7 8" id="KW-0460">Magnesium</keyword>
<feature type="binding site" evidence="8">
    <location>
        <position position="107"/>
    </location>
    <ligand>
        <name>Mg(2+)</name>
        <dbReference type="ChEBI" id="CHEBI:18420"/>
        <label>1</label>
        <note>catalytic</note>
    </ligand>
</feature>
<evidence type="ECO:0000256" key="10">
    <source>
        <dbReference type="SAM" id="SignalP"/>
    </source>
</evidence>
<dbReference type="GO" id="GO:0046872">
    <property type="term" value="F:metal ion binding"/>
    <property type="evidence" value="ECO:0007669"/>
    <property type="project" value="UniProtKB-KW"/>
</dbReference>
<evidence type="ECO:0000256" key="7">
    <source>
        <dbReference type="ARBA" id="ARBA00022842"/>
    </source>
</evidence>
<keyword evidence="5 8" id="KW-0479">Metal-binding</keyword>
<dbReference type="GO" id="GO:0007165">
    <property type="term" value="P:signal transduction"/>
    <property type="evidence" value="ECO:0007669"/>
    <property type="project" value="TreeGrafter"/>
</dbReference>
<evidence type="ECO:0000256" key="8">
    <source>
        <dbReference type="PIRSR" id="PIRSR600760-2"/>
    </source>
</evidence>
<dbReference type="FunFam" id="3.30.540.10:FF:000004">
    <property type="entry name" value="Inositol-1-monophosphatase"/>
    <property type="match status" value="1"/>
</dbReference>
<feature type="signal peptide" evidence="10">
    <location>
        <begin position="1"/>
        <end position="19"/>
    </location>
</feature>
<comment type="pathway">
    <text evidence="3 9">Polyol metabolism; myo-inositol biosynthesis; myo-inositol from D-glucose 6-phosphate: step 2/2.</text>
</comment>
<comment type="catalytic activity">
    <reaction evidence="1 9">
        <text>a myo-inositol phosphate + H2O = myo-inositol + phosphate</text>
        <dbReference type="Rhea" id="RHEA:24056"/>
        <dbReference type="ChEBI" id="CHEBI:15377"/>
        <dbReference type="ChEBI" id="CHEBI:17268"/>
        <dbReference type="ChEBI" id="CHEBI:43474"/>
        <dbReference type="ChEBI" id="CHEBI:84139"/>
        <dbReference type="EC" id="3.1.3.25"/>
    </reaction>
</comment>
<dbReference type="PANTHER" id="PTHR20854:SF4">
    <property type="entry name" value="INOSITOL-1-MONOPHOSPHATASE-RELATED"/>
    <property type="match status" value="1"/>
</dbReference>
<dbReference type="PRINTS" id="PR00377">
    <property type="entry name" value="IMPHPHTASES"/>
</dbReference>
<dbReference type="Gene3D" id="3.30.540.10">
    <property type="entry name" value="Fructose-1,6-Bisphosphatase, subunit A, domain 1"/>
    <property type="match status" value="1"/>
</dbReference>
<dbReference type="EMBL" id="GECU01035327">
    <property type="protein sequence ID" value="JAS72379.1"/>
    <property type="molecule type" value="Transcribed_RNA"/>
</dbReference>
<dbReference type="FunFam" id="3.40.190.80:FF:000002">
    <property type="entry name" value="Inositol-1-monophosphatase"/>
    <property type="match status" value="1"/>
</dbReference>
<dbReference type="SUPFAM" id="SSF56655">
    <property type="entry name" value="Carbohydrate phosphatase"/>
    <property type="match status" value="1"/>
</dbReference>
<dbReference type="CDD" id="cd01639">
    <property type="entry name" value="IMPase"/>
    <property type="match status" value="1"/>
</dbReference>
<evidence type="ECO:0000256" key="2">
    <source>
        <dbReference type="ARBA" id="ARBA00001946"/>
    </source>
</evidence>
<comment type="similarity">
    <text evidence="4 9">Belongs to the inositol monophosphatase superfamily.</text>
</comment>
<dbReference type="InterPro" id="IPR020550">
    <property type="entry name" value="Inositol_monophosphatase_CS"/>
</dbReference>
<dbReference type="UniPathway" id="UPA00823">
    <property type="reaction ID" value="UER00788"/>
</dbReference>
<dbReference type="EC" id="3.1.3.25" evidence="9"/>
<evidence type="ECO:0000256" key="1">
    <source>
        <dbReference type="ARBA" id="ARBA00001033"/>
    </source>
</evidence>
<dbReference type="InterPro" id="IPR000760">
    <property type="entry name" value="Inositol_monophosphatase-like"/>
</dbReference>
<protein>
    <recommendedName>
        <fullName evidence="9">Inositol-1-monophosphatase</fullName>
        <ecNumber evidence="9">3.1.3.25</ecNumber>
    </recommendedName>
</protein>
<evidence type="ECO:0000313" key="11">
    <source>
        <dbReference type="EMBL" id="JAS72379.1"/>
    </source>
</evidence>
<dbReference type="PROSITE" id="PS00630">
    <property type="entry name" value="IMP_2"/>
    <property type="match status" value="1"/>
</dbReference>
<evidence type="ECO:0000256" key="9">
    <source>
        <dbReference type="RuleBase" id="RU364068"/>
    </source>
</evidence>
<evidence type="ECO:0000256" key="6">
    <source>
        <dbReference type="ARBA" id="ARBA00022801"/>
    </source>
</evidence>
<feature type="chain" id="PRO_5008584237" description="Inositol-1-monophosphatase" evidence="10">
    <location>
        <begin position="20"/>
        <end position="291"/>
    </location>
</feature>
<feature type="binding site" evidence="8">
    <location>
        <position position="87"/>
    </location>
    <ligand>
        <name>Mg(2+)</name>
        <dbReference type="ChEBI" id="CHEBI:18420"/>
        <label>1</label>
        <note>catalytic</note>
    </ligand>
</feature>
<dbReference type="PROSITE" id="PS00629">
    <property type="entry name" value="IMP_1"/>
    <property type="match status" value="1"/>
</dbReference>
<dbReference type="GO" id="GO:0046854">
    <property type="term" value="P:phosphatidylinositol phosphate biosynthetic process"/>
    <property type="evidence" value="ECO:0007669"/>
    <property type="project" value="InterPro"/>
</dbReference>
<accession>A0A1B6HCS1</accession>
<dbReference type="InterPro" id="IPR033942">
    <property type="entry name" value="IMPase"/>
</dbReference>
<feature type="binding site" evidence="8">
    <location>
        <position position="109"/>
    </location>
    <ligand>
        <name>Mg(2+)</name>
        <dbReference type="ChEBI" id="CHEBI:18420"/>
        <label>1</label>
        <note>catalytic</note>
    </ligand>
</feature>
<organism evidence="11">
    <name type="scientific">Homalodisca liturata</name>
    <dbReference type="NCBI Taxonomy" id="320908"/>
    <lineage>
        <taxon>Eukaryota</taxon>
        <taxon>Metazoa</taxon>
        <taxon>Ecdysozoa</taxon>
        <taxon>Arthropoda</taxon>
        <taxon>Hexapoda</taxon>
        <taxon>Insecta</taxon>
        <taxon>Pterygota</taxon>
        <taxon>Neoptera</taxon>
        <taxon>Paraneoptera</taxon>
        <taxon>Hemiptera</taxon>
        <taxon>Auchenorrhyncha</taxon>
        <taxon>Membracoidea</taxon>
        <taxon>Cicadellidae</taxon>
        <taxon>Cicadellinae</taxon>
        <taxon>Proconiini</taxon>
        <taxon>Homalodisca</taxon>
    </lineage>
</organism>
<dbReference type="PRINTS" id="PR00378">
    <property type="entry name" value="LIIMPHPHTASE"/>
</dbReference>
<evidence type="ECO:0000256" key="5">
    <source>
        <dbReference type="ARBA" id="ARBA00022723"/>
    </source>
</evidence>
<evidence type="ECO:0000256" key="3">
    <source>
        <dbReference type="ARBA" id="ARBA00005152"/>
    </source>
</evidence>
<comment type="cofactor">
    <cofactor evidence="2 8 9">
        <name>Mg(2+)</name>
        <dbReference type="ChEBI" id="CHEBI:18420"/>
    </cofactor>
</comment>
<feature type="binding site" evidence="8">
    <location>
        <position position="236"/>
    </location>
    <ligand>
        <name>Mg(2+)</name>
        <dbReference type="ChEBI" id="CHEBI:18420"/>
        <label>1</label>
        <note>catalytic</note>
    </ligand>
</feature>
<dbReference type="InterPro" id="IPR020552">
    <property type="entry name" value="Inositol_monoPase_Li-sen"/>
</dbReference>
<dbReference type="GO" id="GO:0008934">
    <property type="term" value="F:inositol monophosphate 1-phosphatase activity"/>
    <property type="evidence" value="ECO:0007669"/>
    <property type="project" value="InterPro"/>
</dbReference>
<evidence type="ECO:0000256" key="4">
    <source>
        <dbReference type="ARBA" id="ARBA00009759"/>
    </source>
</evidence>
<dbReference type="InterPro" id="IPR020583">
    <property type="entry name" value="Inositol_monoP_metal-BS"/>
</dbReference>
<sequence length="291" mass="32377">MHTSFSLIFLLLLSTTSLAHDYDDYFETVLNITKEAGEIIKQKIWEVKNVKTKHSVVDFVTETDKEIEEKMKSEISSKFADHKFIGEEATDSGQKMEFTDAPTWIIDPIDGTMNFVHGYPYVCISVALFVNKETQIGIIYNPVLDQLFTARKGQGAFYNNKPMTVSATKELSEAVVATEIGLSREEEKLRVVTENLKTIIPLVQGVRSVGASAMDMALVALGGSDAFYEFGLHAWDMAAGDLLIREAGGVIMDPSGGPFDLMSRRVLCAATNELADQLRAKLQQYYPLRDL</sequence>
<feature type="binding site" evidence="8">
    <location>
        <position position="110"/>
    </location>
    <ligand>
        <name>Mg(2+)</name>
        <dbReference type="ChEBI" id="CHEBI:18420"/>
        <label>1</label>
        <note>catalytic</note>
    </ligand>
</feature>
<dbReference type="PANTHER" id="PTHR20854">
    <property type="entry name" value="INOSITOL MONOPHOSPHATASE"/>
    <property type="match status" value="1"/>
</dbReference>
<dbReference type="AlphaFoldDB" id="A0A1B6HCS1"/>
<keyword evidence="6 9" id="KW-0378">Hydrolase</keyword>
<keyword evidence="10" id="KW-0732">Signal</keyword>